<feature type="region of interest" description="Disordered" evidence="3">
    <location>
        <begin position="649"/>
        <end position="742"/>
    </location>
</feature>
<dbReference type="GO" id="GO:0006338">
    <property type="term" value="P:chromatin remodeling"/>
    <property type="evidence" value="ECO:0007669"/>
    <property type="project" value="InterPro"/>
</dbReference>
<feature type="compositionally biased region" description="Low complexity" evidence="3">
    <location>
        <begin position="709"/>
        <end position="719"/>
    </location>
</feature>
<evidence type="ECO:0000313" key="5">
    <source>
        <dbReference type="EMBL" id="KAF6019827.1"/>
    </source>
</evidence>
<evidence type="ECO:0000256" key="2">
    <source>
        <dbReference type="PROSITE-ProRule" id="PRU00035"/>
    </source>
</evidence>
<feature type="region of interest" description="Disordered" evidence="3">
    <location>
        <begin position="338"/>
        <end position="392"/>
    </location>
</feature>
<name>A0A7J7J1W3_BUGNE</name>
<dbReference type="PANTHER" id="PTHR47092">
    <property type="entry name" value="CAT EYE SYNDROME CRITICAL REGION PROTEIN 2"/>
    <property type="match status" value="1"/>
</dbReference>
<dbReference type="SUPFAM" id="SSF47370">
    <property type="entry name" value="Bromodomain"/>
    <property type="match status" value="1"/>
</dbReference>
<feature type="compositionally biased region" description="Polar residues" evidence="3">
    <location>
        <begin position="649"/>
        <end position="662"/>
    </location>
</feature>
<sequence length="773" mass="88043">MDELRVRWEVPSIAYFVTTFHRVFELPELHVEELEEAFLTSCTQDGSDLLNQLLASLLSGYYSSKNIKFYNYESSLRDCLHQKWTVERDKENPLTNAEFRSVSLGTKVEIIYSLCMYRLDADDVAESVKQLSSEEMRIEPVGKDDEGASYWNFNDERLYKETKPIEPPEKNKDSDDGAEESQVIEGKWSLLCSTEEEWQDFVKTLKKSHHKQDKKLRKIIVNDFLPLIPEIIVEKEKAIKKRLLEMLPKRESNRLAKKRAVVDEQKALMAQLEAEEEEERRQAELEKKKMSEQRRKMELARERDERNRAREEEKASKEQARQARAMRAMMREHNAAFETFNSADDNSMSDEESEETDWEEYNKTAGGTQITSRQRRGRRPQNKTEYNSDQLGPKEYEKLHKLLYQLQRNSNCWPFLEPVTKEMAPDYFDIIETPMDISVLRRKSTRKEYRTKQQFVDDFNLIVTNCTKYNGADSEYGRMALNLKEKFESLIEKSFPAQAQRVQRQAQVRAGRTEKGESSAESTASQTEESASDSDSSYTKPKQKNNNRKIATKRRANAMSKTSMQKPQNKKRVVAETASSSSEDSSGSEESDGSGANQYNYVMSHNASSQASRLLAMSQSQQILTDMPLPSTNPSGRVFGIARSNSLTNVQNTSNGISSMSTLDVKPSHMCEKTGDTSSLTKHPNSVQSPDSGSGNRGDRSANIARWLSKSNSSSGSNGFTSPPLQQSNGGDNNIVKVQEITRPQQPFEGLVAQLKRSSVENVTSAPPCKRVA</sequence>
<dbReference type="InterPro" id="IPR001487">
    <property type="entry name" value="Bromodomain"/>
</dbReference>
<evidence type="ECO:0000256" key="1">
    <source>
        <dbReference type="ARBA" id="ARBA00023117"/>
    </source>
</evidence>
<feature type="compositionally biased region" description="Low complexity" evidence="3">
    <location>
        <begin position="497"/>
        <end position="510"/>
    </location>
</feature>
<gene>
    <name evidence="5" type="ORF">EB796_021866</name>
</gene>
<evidence type="ECO:0000259" key="4">
    <source>
        <dbReference type="PROSITE" id="PS50014"/>
    </source>
</evidence>
<dbReference type="Proteomes" id="UP000593567">
    <property type="component" value="Unassembled WGS sequence"/>
</dbReference>
<dbReference type="InterPro" id="IPR036427">
    <property type="entry name" value="Bromodomain-like_sf"/>
</dbReference>
<keyword evidence="1 2" id="KW-0103">Bromodomain</keyword>
<dbReference type="GO" id="GO:0090537">
    <property type="term" value="C:CERF complex"/>
    <property type="evidence" value="ECO:0007669"/>
    <property type="project" value="InterPro"/>
</dbReference>
<protein>
    <submittedName>
        <fullName evidence="5">CECR2</fullName>
    </submittedName>
</protein>
<feature type="compositionally biased region" description="Acidic residues" evidence="3">
    <location>
        <begin position="347"/>
        <end position="359"/>
    </location>
</feature>
<feature type="compositionally biased region" description="Polar residues" evidence="3">
    <location>
        <begin position="720"/>
        <end position="732"/>
    </location>
</feature>
<dbReference type="OrthoDB" id="303107at2759"/>
<comment type="caution">
    <text evidence="5">The sequence shown here is derived from an EMBL/GenBank/DDBJ whole genome shotgun (WGS) entry which is preliminary data.</text>
</comment>
<proteinExistence type="predicted"/>
<feature type="compositionally biased region" description="Basic residues" evidence="3">
    <location>
        <begin position="541"/>
        <end position="556"/>
    </location>
</feature>
<feature type="compositionally biased region" description="Basic and acidic residues" evidence="3">
    <location>
        <begin position="666"/>
        <end position="675"/>
    </location>
</feature>
<dbReference type="Gene3D" id="1.20.920.10">
    <property type="entry name" value="Bromodomain-like"/>
    <property type="match status" value="1"/>
</dbReference>
<accession>A0A7J7J1W3</accession>
<dbReference type="InterPro" id="IPR029614">
    <property type="entry name" value="CECR2"/>
</dbReference>
<reference evidence="5" key="1">
    <citation type="submission" date="2020-06" db="EMBL/GenBank/DDBJ databases">
        <title>Draft genome of Bugula neritina, a colonial animal packing powerful symbionts and potential medicines.</title>
        <authorList>
            <person name="Rayko M."/>
        </authorList>
    </citation>
    <scope>NUCLEOTIDE SEQUENCE [LARGE SCALE GENOMIC DNA]</scope>
    <source>
        <strain evidence="5">Kwan_BN1</strain>
    </source>
</reference>
<dbReference type="SMART" id="SM00297">
    <property type="entry name" value="BROMO"/>
    <property type="match status" value="1"/>
</dbReference>
<evidence type="ECO:0000256" key="3">
    <source>
        <dbReference type="SAM" id="MobiDB-lite"/>
    </source>
</evidence>
<feature type="compositionally biased region" description="Low complexity" evidence="3">
    <location>
        <begin position="519"/>
        <end position="537"/>
    </location>
</feature>
<feature type="region of interest" description="Disordered" evidence="3">
    <location>
        <begin position="496"/>
        <end position="599"/>
    </location>
</feature>
<dbReference type="EMBL" id="VXIV02003210">
    <property type="protein sequence ID" value="KAF6019827.1"/>
    <property type="molecule type" value="Genomic_DNA"/>
</dbReference>
<dbReference type="PANTHER" id="PTHR47092:SF1">
    <property type="entry name" value="CHROMATIN REMODELING REGULATOR CECR2"/>
    <property type="match status" value="1"/>
</dbReference>
<dbReference type="Pfam" id="PF00439">
    <property type="entry name" value="Bromodomain"/>
    <property type="match status" value="1"/>
</dbReference>
<dbReference type="AlphaFoldDB" id="A0A7J7J1W3"/>
<dbReference type="PROSITE" id="PS50014">
    <property type="entry name" value="BROMODOMAIN_2"/>
    <property type="match status" value="1"/>
</dbReference>
<feature type="region of interest" description="Disordered" evidence="3">
    <location>
        <begin position="273"/>
        <end position="321"/>
    </location>
</feature>
<evidence type="ECO:0000313" key="6">
    <source>
        <dbReference type="Proteomes" id="UP000593567"/>
    </source>
</evidence>
<feature type="compositionally biased region" description="Basic and acidic residues" evidence="3">
    <location>
        <begin position="279"/>
        <end position="321"/>
    </location>
</feature>
<keyword evidence="6" id="KW-1185">Reference proteome</keyword>
<dbReference type="PRINTS" id="PR00503">
    <property type="entry name" value="BROMODOMAIN"/>
</dbReference>
<feature type="domain" description="Bromo" evidence="4">
    <location>
        <begin position="407"/>
        <end position="477"/>
    </location>
</feature>
<organism evidence="5 6">
    <name type="scientific">Bugula neritina</name>
    <name type="common">Brown bryozoan</name>
    <name type="synonym">Sertularia neritina</name>
    <dbReference type="NCBI Taxonomy" id="10212"/>
    <lineage>
        <taxon>Eukaryota</taxon>
        <taxon>Metazoa</taxon>
        <taxon>Spiralia</taxon>
        <taxon>Lophotrochozoa</taxon>
        <taxon>Bryozoa</taxon>
        <taxon>Gymnolaemata</taxon>
        <taxon>Cheilostomatida</taxon>
        <taxon>Flustrina</taxon>
        <taxon>Buguloidea</taxon>
        <taxon>Bugulidae</taxon>
        <taxon>Bugula</taxon>
    </lineage>
</organism>
<feature type="compositionally biased region" description="Polar residues" evidence="3">
    <location>
        <begin position="676"/>
        <end position="694"/>
    </location>
</feature>